<organism evidence="1">
    <name type="scientific">Nephromyces sp. ex Molgula occidentalis</name>
    <dbReference type="NCBI Taxonomy" id="2544991"/>
    <lineage>
        <taxon>Eukaryota</taxon>
        <taxon>Sar</taxon>
        <taxon>Alveolata</taxon>
        <taxon>Apicomplexa</taxon>
        <taxon>Aconoidasida</taxon>
        <taxon>Nephromycida</taxon>
        <taxon>Nephromyces</taxon>
    </lineage>
</organism>
<evidence type="ECO:0000313" key="1">
    <source>
        <dbReference type="EMBL" id="QEM01896.1"/>
    </source>
</evidence>
<accession>A0A5C1H9N6</accession>
<dbReference type="EMBL" id="MK573210">
    <property type="protein sequence ID" value="QEM01896.1"/>
    <property type="molecule type" value="Genomic_DNA"/>
</dbReference>
<evidence type="ECO:0008006" key="2">
    <source>
        <dbReference type="Google" id="ProtNLM"/>
    </source>
</evidence>
<reference evidence="1" key="1">
    <citation type="journal article" date="2019" name="Genome Biol. Evol.">
        <title>Nephromyces represents a diverse and novel lineage of the Apicomplexa that has retained apicoplasts.</title>
        <authorList>
            <person name="Munoz-Gomez S.A."/>
            <person name="Durnin K."/>
            <person name="Eme L."/>
            <person name="Paight C."/>
            <person name="Lane C.E."/>
            <person name="Saffo M.B."/>
            <person name="Slamovits C.H."/>
        </authorList>
    </citation>
    <scope>NUCLEOTIDE SEQUENCE</scope>
    <source>
        <strain evidence="1">705</strain>
    </source>
</reference>
<dbReference type="AlphaFoldDB" id="A0A5C1H9N6"/>
<proteinExistence type="predicted"/>
<protein>
    <recommendedName>
        <fullName evidence="2">50S ribosomal protein L23</fullName>
    </recommendedName>
</protein>
<sequence>MITEIFPNIYFLNIKDLKLISKSNFYYKKYSFKISKSIDKNLLKSIFRYFLKHKNISINIWRINKTTKKIYLTIFYKKKW</sequence>
<name>A0A5C1H9N6_9APIC</name>
<gene>
    <name evidence="1" type="primary">orf83</name>
</gene>